<dbReference type="GeneID" id="106469630"/>
<dbReference type="InterPro" id="IPR000402">
    <property type="entry name" value="Na/K_ATPase_sub_beta"/>
</dbReference>
<keyword evidence="6 8" id="KW-0472">Membrane</keyword>
<dbReference type="Proteomes" id="UP000694941">
    <property type="component" value="Unplaced"/>
</dbReference>
<keyword evidence="3 8" id="KW-0812">Transmembrane</keyword>
<feature type="region of interest" description="Disordered" evidence="7">
    <location>
        <begin position="1"/>
        <end position="32"/>
    </location>
</feature>
<evidence type="ECO:0000256" key="7">
    <source>
        <dbReference type="SAM" id="MobiDB-lite"/>
    </source>
</evidence>
<keyword evidence="4" id="KW-0735">Signal-anchor</keyword>
<accession>A0ABM1TDG1</accession>
<evidence type="ECO:0000256" key="8">
    <source>
        <dbReference type="SAM" id="Phobius"/>
    </source>
</evidence>
<evidence type="ECO:0000256" key="6">
    <source>
        <dbReference type="ARBA" id="ARBA00023136"/>
    </source>
</evidence>
<feature type="transmembrane region" description="Helical" evidence="8">
    <location>
        <begin position="72"/>
        <end position="95"/>
    </location>
</feature>
<evidence type="ECO:0000256" key="5">
    <source>
        <dbReference type="ARBA" id="ARBA00022989"/>
    </source>
</evidence>
<protein>
    <submittedName>
        <fullName evidence="10">Sodium/potassium-transporting ATPase subunit beta-like</fullName>
    </submittedName>
</protein>
<comment type="subcellular location">
    <subcellularLocation>
        <location evidence="1">Membrane</location>
        <topology evidence="1">Single-pass type II membrane protein</topology>
    </subcellularLocation>
</comment>
<evidence type="ECO:0000256" key="3">
    <source>
        <dbReference type="ARBA" id="ARBA00022692"/>
    </source>
</evidence>
<keyword evidence="9" id="KW-1185">Reference proteome</keyword>
<comment type="similarity">
    <text evidence="2">Belongs to the X(+)/potassium ATPases subunit beta family.</text>
</comment>
<dbReference type="PANTHER" id="PTHR11523">
    <property type="entry name" value="SODIUM/POTASSIUM-DEPENDENT ATPASE BETA SUBUNIT"/>
    <property type="match status" value="1"/>
</dbReference>
<evidence type="ECO:0000256" key="2">
    <source>
        <dbReference type="ARBA" id="ARBA00005876"/>
    </source>
</evidence>
<evidence type="ECO:0000313" key="10">
    <source>
        <dbReference type="RefSeq" id="XP_022253917.1"/>
    </source>
</evidence>
<dbReference type="Pfam" id="PF00287">
    <property type="entry name" value="Na_K-ATPase"/>
    <property type="match status" value="1"/>
</dbReference>
<sequence length="328" mass="37234">MTDTGRQEKSEAFVMENMDGKKEDEPAEESPLKIESINVASAIEAKERDAASRSGKEGRVKGFRSWLAKPRVMWWIAVMVAILLIIVVLIITLLAMKDSSETYRDVTPRLLMVHPRPKGPYQLIQFRHGSLPHEGADWPTLVNELSNLMSNYHSKLNIDRNRTECFGQLPPDGYTCYFDTSQISPDCRTSNFFGYQDGSPCIFLQFPNITGWKPQTYSTRDLELGNYLPKELRHGYNPAFAFIDCQGDTDIDKENMGPILFMPEQGFPVNFFPYTSHPGYMPPLVVIRFRQPKVGVAISITCKLWAKNVSHQYDAVLSGVTRLTLLID</sequence>
<name>A0ABM1TDG1_LIMPO</name>
<dbReference type="Gene3D" id="2.60.40.1660">
    <property type="entry name" value="Na, k-atpase alpha subunit"/>
    <property type="match status" value="1"/>
</dbReference>
<organism evidence="9 10">
    <name type="scientific">Limulus polyphemus</name>
    <name type="common">Atlantic horseshoe crab</name>
    <dbReference type="NCBI Taxonomy" id="6850"/>
    <lineage>
        <taxon>Eukaryota</taxon>
        <taxon>Metazoa</taxon>
        <taxon>Ecdysozoa</taxon>
        <taxon>Arthropoda</taxon>
        <taxon>Chelicerata</taxon>
        <taxon>Merostomata</taxon>
        <taxon>Xiphosura</taxon>
        <taxon>Limulidae</taxon>
        <taxon>Limulus</taxon>
    </lineage>
</organism>
<evidence type="ECO:0000256" key="4">
    <source>
        <dbReference type="ARBA" id="ARBA00022968"/>
    </source>
</evidence>
<evidence type="ECO:0000256" key="1">
    <source>
        <dbReference type="ARBA" id="ARBA00004606"/>
    </source>
</evidence>
<gene>
    <name evidence="10" type="primary">LOC106469630</name>
</gene>
<dbReference type="RefSeq" id="XP_022253917.1">
    <property type="nucleotide sequence ID" value="XM_022398209.1"/>
</dbReference>
<dbReference type="InterPro" id="IPR038702">
    <property type="entry name" value="Na/K_ATPase_sub_beta_sf"/>
</dbReference>
<keyword evidence="5 8" id="KW-1133">Transmembrane helix</keyword>
<feature type="compositionally biased region" description="Basic and acidic residues" evidence="7">
    <location>
        <begin position="1"/>
        <end position="11"/>
    </location>
</feature>
<dbReference type="PANTHER" id="PTHR11523:SF28">
    <property type="entry name" value="NA_K-ATPASE BETA SUBUNIT ISOFORM 4-RELATED"/>
    <property type="match status" value="1"/>
</dbReference>
<evidence type="ECO:0000313" key="9">
    <source>
        <dbReference type="Proteomes" id="UP000694941"/>
    </source>
</evidence>
<reference evidence="10" key="1">
    <citation type="submission" date="2025-08" db="UniProtKB">
        <authorList>
            <consortium name="RefSeq"/>
        </authorList>
    </citation>
    <scope>IDENTIFICATION</scope>
    <source>
        <tissue evidence="10">Muscle</tissue>
    </source>
</reference>
<proteinExistence type="inferred from homology"/>